<feature type="compositionally biased region" description="Low complexity" evidence="6">
    <location>
        <begin position="32"/>
        <end position="41"/>
    </location>
</feature>
<sequence length="211" mass="21627">MLALLATALLLTGCTTTGVQRAGGGAPPSGPSTPAASVPEAGAEEVEAARVAAGIADCPVADPAAEPRPDGLPPLVLPCLGGRSEVDLSRLRGQPMMVNVWASWCTPCRAEAPYLSEVAGLTQGELLTVGLLYQDADPLAAIAVAEVSAQRYPHLVDQTGAVREPLRVLGPPVTFFVTADGRLAHTHVGPFTSSTELRELLGTHLGVDVPG</sequence>
<dbReference type="Gene3D" id="3.40.30.10">
    <property type="entry name" value="Glutaredoxin"/>
    <property type="match status" value="1"/>
</dbReference>
<dbReference type="Proteomes" id="UP000252770">
    <property type="component" value="Unassembled WGS sequence"/>
</dbReference>
<comment type="subcellular location">
    <subcellularLocation>
        <location evidence="1">Cell envelope</location>
    </subcellularLocation>
</comment>
<dbReference type="GO" id="GO:0030313">
    <property type="term" value="C:cell envelope"/>
    <property type="evidence" value="ECO:0007669"/>
    <property type="project" value="UniProtKB-SubCell"/>
</dbReference>
<reference evidence="8 9" key="1">
    <citation type="submission" date="2018-07" db="EMBL/GenBank/DDBJ databases">
        <title>Desertimonas flava gen. nov. sp. nov.</title>
        <authorList>
            <person name="Liu S."/>
        </authorList>
    </citation>
    <scope>NUCLEOTIDE SEQUENCE [LARGE SCALE GENOMIC DNA]</scope>
    <source>
        <strain evidence="8 9">16Sb5-5</strain>
    </source>
</reference>
<dbReference type="InterPro" id="IPR017937">
    <property type="entry name" value="Thioredoxin_CS"/>
</dbReference>
<evidence type="ECO:0000256" key="6">
    <source>
        <dbReference type="SAM" id="MobiDB-lite"/>
    </source>
</evidence>
<evidence type="ECO:0000313" key="8">
    <source>
        <dbReference type="EMBL" id="RCK68037.1"/>
    </source>
</evidence>
<feature type="domain" description="Thioredoxin" evidence="7">
    <location>
        <begin position="66"/>
        <end position="206"/>
    </location>
</feature>
<accession>A0A367YQL5</accession>
<dbReference type="InterPro" id="IPR050553">
    <property type="entry name" value="Thioredoxin_ResA/DsbE_sf"/>
</dbReference>
<dbReference type="InterPro" id="IPR036249">
    <property type="entry name" value="Thioredoxin-like_sf"/>
</dbReference>
<feature type="region of interest" description="Disordered" evidence="6">
    <location>
        <begin position="21"/>
        <end position="43"/>
    </location>
</feature>
<dbReference type="InterPro" id="IPR013740">
    <property type="entry name" value="Redoxin"/>
</dbReference>
<evidence type="ECO:0000256" key="1">
    <source>
        <dbReference type="ARBA" id="ARBA00004196"/>
    </source>
</evidence>
<dbReference type="AlphaFoldDB" id="A0A367YQL5"/>
<dbReference type="SUPFAM" id="SSF52833">
    <property type="entry name" value="Thioredoxin-like"/>
    <property type="match status" value="1"/>
</dbReference>
<dbReference type="PROSITE" id="PS51352">
    <property type="entry name" value="THIOREDOXIN_2"/>
    <property type="match status" value="1"/>
</dbReference>
<evidence type="ECO:0000256" key="5">
    <source>
        <dbReference type="ARBA" id="ARBA00023284"/>
    </source>
</evidence>
<keyword evidence="3" id="KW-0812">Transmembrane</keyword>
<evidence type="ECO:0000256" key="4">
    <source>
        <dbReference type="ARBA" id="ARBA00023157"/>
    </source>
</evidence>
<comment type="caution">
    <text evidence="8">The sequence shown here is derived from an EMBL/GenBank/DDBJ whole genome shotgun (WGS) entry which is preliminary data.</text>
</comment>
<dbReference type="PANTHER" id="PTHR42852">
    <property type="entry name" value="THIOL:DISULFIDE INTERCHANGE PROTEIN DSBE"/>
    <property type="match status" value="1"/>
</dbReference>
<evidence type="ECO:0000256" key="2">
    <source>
        <dbReference type="ARBA" id="ARBA00022748"/>
    </source>
</evidence>
<organism evidence="8 9">
    <name type="scientific">Desertihabitans brevis</name>
    <dbReference type="NCBI Taxonomy" id="2268447"/>
    <lineage>
        <taxon>Bacteria</taxon>
        <taxon>Bacillati</taxon>
        <taxon>Actinomycetota</taxon>
        <taxon>Actinomycetes</taxon>
        <taxon>Propionibacteriales</taxon>
        <taxon>Propionibacteriaceae</taxon>
        <taxon>Desertihabitans</taxon>
    </lineage>
</organism>
<dbReference type="EMBL" id="QOUI01000015">
    <property type="protein sequence ID" value="RCK68037.1"/>
    <property type="molecule type" value="Genomic_DNA"/>
</dbReference>
<keyword evidence="3" id="KW-0735">Signal-anchor</keyword>
<dbReference type="CDD" id="cd02966">
    <property type="entry name" value="TlpA_like_family"/>
    <property type="match status" value="1"/>
</dbReference>
<dbReference type="GO" id="GO:0017004">
    <property type="term" value="P:cytochrome complex assembly"/>
    <property type="evidence" value="ECO:0007669"/>
    <property type="project" value="UniProtKB-KW"/>
</dbReference>
<dbReference type="InterPro" id="IPR013766">
    <property type="entry name" value="Thioredoxin_domain"/>
</dbReference>
<name>A0A367YQL5_9ACTN</name>
<keyword evidence="5" id="KW-0676">Redox-active center</keyword>
<protein>
    <submittedName>
        <fullName evidence="8">TlpA family protein disulfide reductase</fullName>
    </submittedName>
</protein>
<evidence type="ECO:0000313" key="9">
    <source>
        <dbReference type="Proteomes" id="UP000252770"/>
    </source>
</evidence>
<proteinExistence type="predicted"/>
<dbReference type="PANTHER" id="PTHR42852:SF6">
    <property type="entry name" value="THIOL:DISULFIDE INTERCHANGE PROTEIN DSBE"/>
    <property type="match status" value="1"/>
</dbReference>
<keyword evidence="2" id="KW-0201">Cytochrome c-type biogenesis</keyword>
<dbReference type="PROSITE" id="PS00194">
    <property type="entry name" value="THIOREDOXIN_1"/>
    <property type="match status" value="1"/>
</dbReference>
<evidence type="ECO:0000256" key="3">
    <source>
        <dbReference type="ARBA" id="ARBA00022968"/>
    </source>
</evidence>
<gene>
    <name evidence="8" type="ORF">DT076_18475</name>
</gene>
<dbReference type="GO" id="GO:0016491">
    <property type="term" value="F:oxidoreductase activity"/>
    <property type="evidence" value="ECO:0007669"/>
    <property type="project" value="InterPro"/>
</dbReference>
<keyword evidence="4" id="KW-1015">Disulfide bond</keyword>
<keyword evidence="9" id="KW-1185">Reference proteome</keyword>
<evidence type="ECO:0000259" key="7">
    <source>
        <dbReference type="PROSITE" id="PS51352"/>
    </source>
</evidence>
<dbReference type="Pfam" id="PF08534">
    <property type="entry name" value="Redoxin"/>
    <property type="match status" value="1"/>
</dbReference>